<proteinExistence type="predicted"/>
<dbReference type="KEGG" id="aasc:A4S02_08340"/>
<dbReference type="EMBL" id="CP015164">
    <property type="protein sequence ID" value="AOW46778.1"/>
    <property type="molecule type" value="Genomic_DNA"/>
</dbReference>
<gene>
    <name evidence="1" type="ORF">A4S02_08340</name>
</gene>
<dbReference type="AlphaFoldDB" id="A0A1D8QWR1"/>
<dbReference type="Proteomes" id="UP000175973">
    <property type="component" value="Chromosome"/>
</dbReference>
<reference evidence="2" key="1">
    <citation type="submission" date="2016-04" db="EMBL/GenBank/DDBJ databases">
        <authorList>
            <person name="Jeon C.O."/>
            <person name="Cho G.Y."/>
            <person name="Jeong H.I."/>
            <person name="Kim K.H."/>
        </authorList>
    </citation>
    <scope>NUCLEOTIDE SEQUENCE [LARGE SCALE GENOMIC DNA]</scope>
    <source>
        <strain evidence="2">LMG 1590</strain>
    </source>
</reference>
<keyword evidence="2" id="KW-1185">Reference proteome</keyword>
<accession>A0A1D8QWR1</accession>
<dbReference type="RefSeq" id="WP_070323485.1">
    <property type="nucleotide sequence ID" value="NZ_CP015164.1"/>
</dbReference>
<protein>
    <submittedName>
        <fullName evidence="1">Uncharacterized protein</fullName>
    </submittedName>
</protein>
<evidence type="ECO:0000313" key="1">
    <source>
        <dbReference type="EMBL" id="AOW46778.1"/>
    </source>
</evidence>
<organism evidence="1 2">
    <name type="scientific">Acetobacter ascendens</name>
    <dbReference type="NCBI Taxonomy" id="481146"/>
    <lineage>
        <taxon>Bacteria</taxon>
        <taxon>Pseudomonadati</taxon>
        <taxon>Pseudomonadota</taxon>
        <taxon>Alphaproteobacteria</taxon>
        <taxon>Acetobacterales</taxon>
        <taxon>Acetobacteraceae</taxon>
        <taxon>Acetobacter</taxon>
    </lineage>
</organism>
<name>A0A1D8QWR1_9PROT</name>
<evidence type="ECO:0000313" key="2">
    <source>
        <dbReference type="Proteomes" id="UP000175973"/>
    </source>
</evidence>
<sequence length="169" mass="18831">MTSNENGTEYVSGHEIKLTLLLTPEQAAGMQAWSDSIPTLYMLDICVANVTKLSQAALDANARKAALVERLRHLDKPQNSFSYLLALIEKASGPKAGLTDEELEAQILHDVTKMRKFFVHAKILEADEFLLGFARVLRHEPPELARDAYLEFLRRASTTVAFCVVSERG</sequence>